<dbReference type="GO" id="GO:0000977">
    <property type="term" value="F:RNA polymerase II transcription regulatory region sequence-specific DNA binding"/>
    <property type="evidence" value="ECO:0007669"/>
    <property type="project" value="TreeGrafter"/>
</dbReference>
<dbReference type="PROSITE" id="PS50071">
    <property type="entry name" value="HOMEOBOX_2"/>
    <property type="match status" value="1"/>
</dbReference>
<dbReference type="AlphaFoldDB" id="A0A8S4A947"/>
<evidence type="ECO:0000256" key="3">
    <source>
        <dbReference type="ARBA" id="ARBA00023155"/>
    </source>
</evidence>
<dbReference type="InterPro" id="IPR017970">
    <property type="entry name" value="Homeobox_CS"/>
</dbReference>
<dbReference type="SUPFAM" id="SSF46689">
    <property type="entry name" value="Homeodomain-like"/>
    <property type="match status" value="1"/>
</dbReference>
<proteinExistence type="predicted"/>
<dbReference type="InterPro" id="IPR000047">
    <property type="entry name" value="HTH_motif"/>
</dbReference>
<dbReference type="InterPro" id="IPR050649">
    <property type="entry name" value="Paired_Homeobox_TFs"/>
</dbReference>
<name>A0A8S4A947_9EUPU</name>
<accession>A0A8S4A947</accession>
<evidence type="ECO:0000313" key="10">
    <source>
        <dbReference type="Proteomes" id="UP000678393"/>
    </source>
</evidence>
<feature type="region of interest" description="Disordered" evidence="7">
    <location>
        <begin position="186"/>
        <end position="227"/>
    </location>
</feature>
<dbReference type="CDD" id="cd00086">
    <property type="entry name" value="homeodomain"/>
    <property type="match status" value="1"/>
</dbReference>
<keyword evidence="4 5" id="KW-0539">Nucleus</keyword>
<dbReference type="GO" id="GO:0005634">
    <property type="term" value="C:nucleus"/>
    <property type="evidence" value="ECO:0007669"/>
    <property type="project" value="UniProtKB-SubCell"/>
</dbReference>
<dbReference type="FunFam" id="1.10.10.60:FF:000291">
    <property type="entry name" value="ALX homeobox protein 1"/>
    <property type="match status" value="1"/>
</dbReference>
<keyword evidence="3 5" id="KW-0371">Homeobox</keyword>
<dbReference type="InterPro" id="IPR001356">
    <property type="entry name" value="HD"/>
</dbReference>
<keyword evidence="10" id="KW-1185">Reference proteome</keyword>
<dbReference type="OrthoDB" id="6159439at2759"/>
<protein>
    <recommendedName>
        <fullName evidence="8">Homeobox domain-containing protein</fullName>
    </recommendedName>
</protein>
<comment type="caution">
    <text evidence="9">The sequence shown here is derived from an EMBL/GenBank/DDBJ whole genome shotgun (WGS) entry which is preliminary data.</text>
</comment>
<keyword evidence="2 5" id="KW-0238">DNA-binding</keyword>
<evidence type="ECO:0000256" key="2">
    <source>
        <dbReference type="ARBA" id="ARBA00023125"/>
    </source>
</evidence>
<gene>
    <name evidence="9" type="ORF">CUNI_LOCUS20329</name>
</gene>
<dbReference type="Gene3D" id="1.10.10.60">
    <property type="entry name" value="Homeodomain-like"/>
    <property type="match status" value="1"/>
</dbReference>
<feature type="domain" description="Homeobox" evidence="8">
    <location>
        <begin position="246"/>
        <end position="306"/>
    </location>
</feature>
<dbReference type="GO" id="GO:0000981">
    <property type="term" value="F:DNA-binding transcription factor activity, RNA polymerase II-specific"/>
    <property type="evidence" value="ECO:0007669"/>
    <property type="project" value="InterPro"/>
</dbReference>
<reference evidence="9" key="1">
    <citation type="submission" date="2021-04" db="EMBL/GenBank/DDBJ databases">
        <authorList>
            <consortium name="Molecular Ecology Group"/>
        </authorList>
    </citation>
    <scope>NUCLEOTIDE SEQUENCE</scope>
</reference>
<dbReference type="PROSITE" id="PS00027">
    <property type="entry name" value="HOMEOBOX_1"/>
    <property type="match status" value="1"/>
</dbReference>
<organism evidence="9 10">
    <name type="scientific">Candidula unifasciata</name>
    <dbReference type="NCBI Taxonomy" id="100452"/>
    <lineage>
        <taxon>Eukaryota</taxon>
        <taxon>Metazoa</taxon>
        <taxon>Spiralia</taxon>
        <taxon>Lophotrochozoa</taxon>
        <taxon>Mollusca</taxon>
        <taxon>Gastropoda</taxon>
        <taxon>Heterobranchia</taxon>
        <taxon>Euthyneura</taxon>
        <taxon>Panpulmonata</taxon>
        <taxon>Eupulmonata</taxon>
        <taxon>Stylommatophora</taxon>
        <taxon>Helicina</taxon>
        <taxon>Helicoidea</taxon>
        <taxon>Geomitridae</taxon>
        <taxon>Candidula</taxon>
    </lineage>
</organism>
<dbReference type="EMBL" id="CAJHNH020007556">
    <property type="protein sequence ID" value="CAG5134771.1"/>
    <property type="molecule type" value="Genomic_DNA"/>
</dbReference>
<evidence type="ECO:0000256" key="4">
    <source>
        <dbReference type="ARBA" id="ARBA00023242"/>
    </source>
</evidence>
<dbReference type="SMART" id="SM00389">
    <property type="entry name" value="HOX"/>
    <property type="match status" value="1"/>
</dbReference>
<evidence type="ECO:0000259" key="8">
    <source>
        <dbReference type="PROSITE" id="PS50071"/>
    </source>
</evidence>
<sequence>MDGQFNALLTSDDIGFLDTPDGGSGFYFPLCGQMDDNETNILQVMHSFYRTMVDGRGNYTISGLLGPPSTQTLSASPPPHHPLSSLRTPMTHQPLPPPSLPPTADGYNTYPTSPYMTPVRSHHHINSNGNGGSKKTLEDISRSNKLISGDHGVHDNFRESECQDTKYGSHLFTDYYYAKQEFQRPRTPPLQCTTSPKSNSSSSSASSPSLTPVCGHNNESDVPDRYKSDINKFEGEDKLSGNSVRRKQRRYRTTFNSSQLEELECAFQRTHYPDVFFREELALKIGLTEARVQVWFQNRRAKWRKQQKDDHKSASANDVICHALPASKAKPPPQLPSSASGASCKMASISSVPMPGFYFHGNINVDWTPALSSPMPSSCLNPFMPTKNGHRFQENMDENVFGSRCNDHSQSRNARADNSQMKASAHNNLFHLSDGMYSVESRANSIIALRPKAQEHQETIKT</sequence>
<evidence type="ECO:0000313" key="9">
    <source>
        <dbReference type="EMBL" id="CAG5134771.1"/>
    </source>
</evidence>
<evidence type="ECO:0000256" key="6">
    <source>
        <dbReference type="RuleBase" id="RU000682"/>
    </source>
</evidence>
<dbReference type="PANTHER" id="PTHR24329:SF543">
    <property type="entry name" value="FI01017P-RELATED"/>
    <property type="match status" value="1"/>
</dbReference>
<dbReference type="Proteomes" id="UP000678393">
    <property type="component" value="Unassembled WGS sequence"/>
</dbReference>
<comment type="subcellular location">
    <subcellularLocation>
        <location evidence="1 5 6">Nucleus</location>
    </subcellularLocation>
</comment>
<dbReference type="Pfam" id="PF00046">
    <property type="entry name" value="Homeodomain"/>
    <property type="match status" value="1"/>
</dbReference>
<feature type="region of interest" description="Disordered" evidence="7">
    <location>
        <begin position="66"/>
        <end position="106"/>
    </location>
</feature>
<feature type="compositionally biased region" description="Low complexity" evidence="7">
    <location>
        <begin position="193"/>
        <end position="212"/>
    </location>
</feature>
<evidence type="ECO:0000256" key="5">
    <source>
        <dbReference type="PROSITE-ProRule" id="PRU00108"/>
    </source>
</evidence>
<feature type="compositionally biased region" description="Basic and acidic residues" evidence="7">
    <location>
        <begin position="218"/>
        <end position="227"/>
    </location>
</feature>
<dbReference type="PANTHER" id="PTHR24329">
    <property type="entry name" value="HOMEOBOX PROTEIN ARISTALESS"/>
    <property type="match status" value="1"/>
</dbReference>
<evidence type="ECO:0000256" key="1">
    <source>
        <dbReference type="ARBA" id="ARBA00004123"/>
    </source>
</evidence>
<dbReference type="PRINTS" id="PR00031">
    <property type="entry name" value="HTHREPRESSR"/>
</dbReference>
<feature type="DNA-binding region" description="Homeobox" evidence="5">
    <location>
        <begin position="248"/>
        <end position="307"/>
    </location>
</feature>
<evidence type="ECO:0000256" key="7">
    <source>
        <dbReference type="SAM" id="MobiDB-lite"/>
    </source>
</evidence>
<dbReference type="InterPro" id="IPR009057">
    <property type="entry name" value="Homeodomain-like_sf"/>
</dbReference>